<dbReference type="Pfam" id="PF01368">
    <property type="entry name" value="DHH"/>
    <property type="match status" value="1"/>
</dbReference>
<evidence type="ECO:0008006" key="5">
    <source>
        <dbReference type="Google" id="ProtNLM"/>
    </source>
</evidence>
<evidence type="ECO:0000313" key="3">
    <source>
        <dbReference type="EMBL" id="KPL88469.1"/>
    </source>
</evidence>
<sequence>MPTMSKQIEHLVALFHEKRNWLVLTHNDPDPDAIGAAFGMAVLLRHFRQKGQRVTIGYGGVLGRAENQAMVRALRLRMKRVERDDVAAYDGIVLVDCQPGVGNNLTDEALLPDVVIDHHPRVRLTSAVPLHDVRPSYGATSTIVAEYLQQAGVAWEHRVATALFYGIKTDTLGLARGATQADAEMYLHLHQYVEQRIVAQIERAPLPRRYFQVLADALHSATIYGDIIIVDVHIVHRPDIISELADMFLRLEGINWSIVIGQFDETLAISVRTSSPELRAGQLVRRAVGARGSAGGHSVMAAGRIPLEGRDPVAERARLHRRFLELLGAERRRGRALLQREI</sequence>
<dbReference type="SUPFAM" id="SSF64182">
    <property type="entry name" value="DHH phosphoesterases"/>
    <property type="match status" value="1"/>
</dbReference>
<dbReference type="RefSeq" id="WP_060687394.1">
    <property type="nucleotide sequence ID" value="NZ_LGKN01000004.1"/>
</dbReference>
<dbReference type="Proteomes" id="UP000050502">
    <property type="component" value="Unassembled WGS sequence"/>
</dbReference>
<dbReference type="InterPro" id="IPR003156">
    <property type="entry name" value="DHHA1_dom"/>
</dbReference>
<dbReference type="PANTHER" id="PTHR47618">
    <property type="entry name" value="BIFUNCTIONAL OLIGORIBONUCLEASE AND PAP PHOSPHATASE NRNA"/>
    <property type="match status" value="1"/>
</dbReference>
<dbReference type="InterPro" id="IPR038763">
    <property type="entry name" value="DHH_sf"/>
</dbReference>
<accession>A0A0P6YWL3</accession>
<dbReference type="EMBL" id="LGKN01000004">
    <property type="protein sequence ID" value="KPL88469.1"/>
    <property type="molecule type" value="Genomic_DNA"/>
</dbReference>
<feature type="domain" description="DDH" evidence="1">
    <location>
        <begin position="22"/>
        <end position="167"/>
    </location>
</feature>
<dbReference type="InterPro" id="IPR001667">
    <property type="entry name" value="DDH_dom"/>
</dbReference>
<gene>
    <name evidence="3" type="ORF">SE16_06645</name>
</gene>
<evidence type="ECO:0000313" key="4">
    <source>
        <dbReference type="Proteomes" id="UP000050502"/>
    </source>
</evidence>
<dbReference type="AlphaFoldDB" id="A0A0P6YWL3"/>
<proteinExistence type="predicted"/>
<dbReference type="Gene3D" id="3.90.1640.10">
    <property type="entry name" value="inorganic pyrophosphatase (n-terminal core)"/>
    <property type="match status" value="1"/>
</dbReference>
<dbReference type="InterPro" id="IPR051319">
    <property type="entry name" value="Oligoribo/pAp-PDE_c-di-AMP_PDE"/>
</dbReference>
<evidence type="ECO:0000259" key="1">
    <source>
        <dbReference type="Pfam" id="PF01368"/>
    </source>
</evidence>
<evidence type="ECO:0000259" key="2">
    <source>
        <dbReference type="Pfam" id="PF02272"/>
    </source>
</evidence>
<comment type="caution">
    <text evidence="3">The sequence shown here is derived from an EMBL/GenBank/DDBJ whole genome shotgun (WGS) entry which is preliminary data.</text>
</comment>
<dbReference type="PANTHER" id="PTHR47618:SF1">
    <property type="entry name" value="BIFUNCTIONAL OLIGORIBONUCLEASE AND PAP PHOSPHATASE NRNA"/>
    <property type="match status" value="1"/>
</dbReference>
<protein>
    <recommendedName>
        <fullName evidence="5">Phosphoesterase</fullName>
    </recommendedName>
</protein>
<reference evidence="3 4" key="1">
    <citation type="submission" date="2015-07" db="EMBL/GenBank/DDBJ databases">
        <title>Whole genome sequence of Ardenticatena maritima DSM 23922.</title>
        <authorList>
            <person name="Hemp J."/>
            <person name="Ward L.M."/>
            <person name="Pace L.A."/>
            <person name="Fischer W.W."/>
        </authorList>
    </citation>
    <scope>NUCLEOTIDE SEQUENCE [LARGE SCALE GENOMIC DNA]</scope>
    <source>
        <strain evidence="3 4">110S</strain>
    </source>
</reference>
<dbReference type="PATRIC" id="fig|872965.6.peg.1368"/>
<dbReference type="GO" id="GO:0003676">
    <property type="term" value="F:nucleic acid binding"/>
    <property type="evidence" value="ECO:0007669"/>
    <property type="project" value="InterPro"/>
</dbReference>
<dbReference type="Pfam" id="PF02272">
    <property type="entry name" value="DHHA1"/>
    <property type="match status" value="1"/>
</dbReference>
<name>A0A0P6YWL3_9CHLR</name>
<organism evidence="3 4">
    <name type="scientific">Ardenticatena maritima</name>
    <dbReference type="NCBI Taxonomy" id="872965"/>
    <lineage>
        <taxon>Bacteria</taxon>
        <taxon>Bacillati</taxon>
        <taxon>Chloroflexota</taxon>
        <taxon>Ardenticatenia</taxon>
        <taxon>Ardenticatenales</taxon>
        <taxon>Ardenticatenaceae</taxon>
        <taxon>Ardenticatena</taxon>
    </lineage>
</organism>
<feature type="domain" description="DHHA1" evidence="2">
    <location>
        <begin position="233"/>
        <end position="308"/>
    </location>
</feature>